<keyword evidence="1" id="KW-0001">2Fe-2S</keyword>
<dbReference type="Pfam" id="PF10418">
    <property type="entry name" value="DHODB_Fe-S_bind"/>
    <property type="match status" value="1"/>
</dbReference>
<dbReference type="GO" id="GO:0006221">
    <property type="term" value="P:pyrimidine nucleotide biosynthetic process"/>
    <property type="evidence" value="ECO:0007669"/>
    <property type="project" value="InterPro"/>
</dbReference>
<feature type="binding site" evidence="1">
    <location>
        <position position="239"/>
    </location>
    <ligand>
        <name>[2Fe-2S] cluster</name>
        <dbReference type="ChEBI" id="CHEBI:190135"/>
    </ligand>
</feature>
<keyword evidence="1" id="KW-0411">Iron-sulfur</keyword>
<evidence type="ECO:0000313" key="3">
    <source>
        <dbReference type="EMBL" id="MDB2000679.1"/>
    </source>
</evidence>
<feature type="binding site" evidence="1">
    <location>
        <position position="242"/>
    </location>
    <ligand>
        <name>[2Fe-2S] cluster</name>
        <dbReference type="ChEBI" id="CHEBI:190135"/>
    </ligand>
</feature>
<dbReference type="InterPro" id="IPR050353">
    <property type="entry name" value="PyrK_electron_transfer"/>
</dbReference>
<comment type="caution">
    <text evidence="3">The sequence shown here is derived from an EMBL/GenBank/DDBJ whole genome shotgun (WGS) entry which is preliminary data.</text>
</comment>
<dbReference type="InterPro" id="IPR017938">
    <property type="entry name" value="Riboflavin_synthase-like_b-brl"/>
</dbReference>
<dbReference type="RefSeq" id="WP_021641828.1">
    <property type="nucleotide sequence ID" value="NZ_BAABZD010000003.1"/>
</dbReference>
<dbReference type="AlphaFoldDB" id="A0AAW6AX96"/>
<dbReference type="Gene3D" id="3.40.50.80">
    <property type="entry name" value="Nucleotide-binding domain of ferredoxin-NADP reductase (FNR) module"/>
    <property type="match status" value="1"/>
</dbReference>
<dbReference type="InterPro" id="IPR012165">
    <property type="entry name" value="Cyt_c3_hydrogenase_gsu"/>
</dbReference>
<feature type="binding site" evidence="1">
    <location>
        <position position="234"/>
    </location>
    <ligand>
        <name>[2Fe-2S] cluster</name>
        <dbReference type="ChEBI" id="CHEBI:190135"/>
    </ligand>
</feature>
<comment type="cofactor">
    <cofactor evidence="1">
        <name>[2Fe-2S] cluster</name>
        <dbReference type="ChEBI" id="CHEBI:190135"/>
    </cofactor>
    <text evidence="1">Binds 1 [2Fe-2S] cluster per subunit.</text>
</comment>
<dbReference type="GO" id="GO:0050660">
    <property type="term" value="F:flavin adenine dinucleotide binding"/>
    <property type="evidence" value="ECO:0007669"/>
    <property type="project" value="InterPro"/>
</dbReference>
<dbReference type="Pfam" id="PF00175">
    <property type="entry name" value="NAD_binding_1"/>
    <property type="match status" value="1"/>
</dbReference>
<dbReference type="SUPFAM" id="SSF52343">
    <property type="entry name" value="Ferredoxin reductase-like, C-terminal NADP-linked domain"/>
    <property type="match status" value="1"/>
</dbReference>
<dbReference type="PIRSF" id="PIRSF006816">
    <property type="entry name" value="Cyc3_hyd_g"/>
    <property type="match status" value="1"/>
</dbReference>
<gene>
    <name evidence="3" type="primary">asrB</name>
    <name evidence="3" type="ORF">PM006_10755</name>
</gene>
<dbReference type="InterPro" id="IPR001433">
    <property type="entry name" value="OxRdtase_FAD/NAD-bd"/>
</dbReference>
<accession>A0AAW6AX96</accession>
<evidence type="ECO:0000259" key="2">
    <source>
        <dbReference type="PROSITE" id="PS51384"/>
    </source>
</evidence>
<feature type="binding site" evidence="1">
    <location>
        <position position="250"/>
    </location>
    <ligand>
        <name>[2Fe-2S] cluster</name>
        <dbReference type="ChEBI" id="CHEBI:190135"/>
    </ligand>
</feature>
<reference evidence="3" key="1">
    <citation type="submission" date="2023-01" db="EMBL/GenBank/DDBJ databases">
        <title>Human gut microbiome strain richness.</title>
        <authorList>
            <person name="Chen-Liaw A."/>
        </authorList>
    </citation>
    <scope>NUCLEOTIDE SEQUENCE</scope>
    <source>
        <strain evidence="3">B1_m1001713B170214d0_201011</strain>
    </source>
</reference>
<sequence length="266" mass="29851">MLNNPVKPQAHKIIDILKQTDAEWTFRVENELPIRHGQFMQLSLPKIGEAPISISGFGDGYADFTIRKVGKVTDELFNLKKGSNIFIRGCYGNGWPTEQLKGKNVVIIAGGTGVSPVKSLINQLYSEPGYAKEIYLILGFKNSQSILFTDELEQWKQAGHFHVICTLDNEDYPGWNKGMVTEFVKEIPFSSFGGNYECLVVGPPVMMKFAAKSLLEHQVPEDKIWMSFERKMSCAIGKCGHCRIDETYVCLDGPVFNYTVGKKLVD</sequence>
<proteinExistence type="predicted"/>
<keyword evidence="1" id="KW-0479">Metal-binding</keyword>
<dbReference type="Gene3D" id="2.40.30.10">
    <property type="entry name" value="Translation factors"/>
    <property type="match status" value="1"/>
</dbReference>
<dbReference type="NCBIfam" id="TIGR02911">
    <property type="entry name" value="sulfite_red_B"/>
    <property type="match status" value="1"/>
</dbReference>
<dbReference type="PROSITE" id="PS51384">
    <property type="entry name" value="FAD_FR"/>
    <property type="match status" value="1"/>
</dbReference>
<protein>
    <submittedName>
        <fullName evidence="3">Anaerobic sulfite reductase subunit AsrB</fullName>
    </submittedName>
</protein>
<dbReference type="InterPro" id="IPR019480">
    <property type="entry name" value="Dihydroorotate_DH_Fe-S-bd"/>
</dbReference>
<keyword evidence="1" id="KW-0408">Iron</keyword>
<feature type="domain" description="FAD-binding FR-type" evidence="2">
    <location>
        <begin position="6"/>
        <end position="97"/>
    </location>
</feature>
<dbReference type="GeneID" id="57967827"/>
<dbReference type="Proteomes" id="UP001300871">
    <property type="component" value="Unassembled WGS sequence"/>
</dbReference>
<evidence type="ECO:0000256" key="1">
    <source>
        <dbReference type="PIRSR" id="PIRSR006816-2"/>
    </source>
</evidence>
<dbReference type="SUPFAM" id="SSF63380">
    <property type="entry name" value="Riboflavin synthase domain-like"/>
    <property type="match status" value="1"/>
</dbReference>
<dbReference type="InterPro" id="IPR039261">
    <property type="entry name" value="FNR_nucleotide-bd"/>
</dbReference>
<dbReference type="InterPro" id="IPR017927">
    <property type="entry name" value="FAD-bd_FR_type"/>
</dbReference>
<evidence type="ECO:0000313" key="4">
    <source>
        <dbReference type="Proteomes" id="UP001300871"/>
    </source>
</evidence>
<dbReference type="PRINTS" id="PR00410">
    <property type="entry name" value="PHEHYDRXLASE"/>
</dbReference>
<dbReference type="InterPro" id="IPR001709">
    <property type="entry name" value="Flavoprot_Pyr_Nucl_cyt_Rdtase"/>
</dbReference>
<dbReference type="GO" id="GO:0046872">
    <property type="term" value="F:metal ion binding"/>
    <property type="evidence" value="ECO:0007669"/>
    <property type="project" value="UniProtKB-KW"/>
</dbReference>
<organism evidence="3 4">
    <name type="scientific">Clostridium symbiosum</name>
    <name type="common">Bacteroides symbiosus</name>
    <dbReference type="NCBI Taxonomy" id="1512"/>
    <lineage>
        <taxon>Bacteria</taxon>
        <taxon>Bacillati</taxon>
        <taxon>Bacillota</taxon>
        <taxon>Clostridia</taxon>
        <taxon>Lachnospirales</taxon>
        <taxon>Lachnospiraceae</taxon>
        <taxon>Otoolea</taxon>
    </lineage>
</organism>
<dbReference type="PANTHER" id="PTHR43513">
    <property type="entry name" value="DIHYDROOROTATE DEHYDROGENASE B (NAD(+)), ELECTRON TRANSFER SUBUNIT"/>
    <property type="match status" value="1"/>
</dbReference>
<dbReference type="EMBL" id="JAQLGM010000024">
    <property type="protein sequence ID" value="MDB2000679.1"/>
    <property type="molecule type" value="Genomic_DNA"/>
</dbReference>
<dbReference type="InterPro" id="IPR014260">
    <property type="entry name" value="Sulphite_reductase_B"/>
</dbReference>
<dbReference type="PRINTS" id="PR00371">
    <property type="entry name" value="FPNCR"/>
</dbReference>
<name>A0AAW6AX96_CLOSY</name>
<dbReference type="GO" id="GO:0016491">
    <property type="term" value="F:oxidoreductase activity"/>
    <property type="evidence" value="ECO:0007669"/>
    <property type="project" value="InterPro"/>
</dbReference>
<dbReference type="PANTHER" id="PTHR43513:SF1">
    <property type="entry name" value="ANAEROBIC SULFITE REDUCTASE SUBUNIT B"/>
    <property type="match status" value="1"/>
</dbReference>
<dbReference type="CDD" id="cd06221">
    <property type="entry name" value="sulfite_reductase_like"/>
    <property type="match status" value="1"/>
</dbReference>
<dbReference type="GO" id="GO:0051537">
    <property type="term" value="F:2 iron, 2 sulfur cluster binding"/>
    <property type="evidence" value="ECO:0007669"/>
    <property type="project" value="UniProtKB-KW"/>
</dbReference>